<feature type="binding site" description="axial binding residue" evidence="9">
    <location>
        <position position="484"/>
    </location>
    <ligand>
        <name>heme</name>
        <dbReference type="ChEBI" id="CHEBI:30413"/>
    </ligand>
    <ligandPart>
        <name>Fe</name>
        <dbReference type="ChEBI" id="CHEBI:18248"/>
    </ligandPart>
</feature>
<name>A0A5J6KCW8_9BILA</name>
<gene>
    <name evidence="12" type="primary">CYP3045B4</name>
</gene>
<dbReference type="GO" id="GO:0016705">
    <property type="term" value="F:oxidoreductase activity, acting on paired donors, with incorporation or reduction of molecular oxygen"/>
    <property type="evidence" value="ECO:0007669"/>
    <property type="project" value="InterPro"/>
</dbReference>
<dbReference type="InterPro" id="IPR001128">
    <property type="entry name" value="Cyt_P450"/>
</dbReference>
<keyword evidence="6 9" id="KW-0408">Iron</keyword>
<evidence type="ECO:0000256" key="10">
    <source>
        <dbReference type="RuleBase" id="RU000461"/>
    </source>
</evidence>
<dbReference type="Pfam" id="PF00067">
    <property type="entry name" value="p450"/>
    <property type="match status" value="1"/>
</dbReference>
<dbReference type="GO" id="GO:0020037">
    <property type="term" value="F:heme binding"/>
    <property type="evidence" value="ECO:0007669"/>
    <property type="project" value="InterPro"/>
</dbReference>
<accession>A0A5J6KCW8</accession>
<dbReference type="InterPro" id="IPR002402">
    <property type="entry name" value="Cyt_P450_E_grp-II"/>
</dbReference>
<dbReference type="InterPro" id="IPR050705">
    <property type="entry name" value="Cytochrome_P450_3A"/>
</dbReference>
<comment type="function">
    <text evidence="8">Cytochromes P450 are a group of heme-thiolate monooxygenases. They oxidize a variety of structurally unrelated compounds, including steroids, fatty acids, and xenobiotics.</text>
</comment>
<evidence type="ECO:0000256" key="6">
    <source>
        <dbReference type="ARBA" id="ARBA00023004"/>
    </source>
</evidence>
<dbReference type="GO" id="GO:0005506">
    <property type="term" value="F:iron ion binding"/>
    <property type="evidence" value="ECO:0007669"/>
    <property type="project" value="InterPro"/>
</dbReference>
<keyword evidence="3 9" id="KW-0349">Heme</keyword>
<dbReference type="Gene3D" id="1.10.630.10">
    <property type="entry name" value="Cytochrome P450"/>
    <property type="match status" value="1"/>
</dbReference>
<evidence type="ECO:0000256" key="1">
    <source>
        <dbReference type="ARBA" id="ARBA00001971"/>
    </source>
</evidence>
<evidence type="ECO:0000256" key="11">
    <source>
        <dbReference type="SAM" id="Phobius"/>
    </source>
</evidence>
<keyword evidence="5 10" id="KW-0560">Oxidoreductase</keyword>
<dbReference type="SUPFAM" id="SSF48264">
    <property type="entry name" value="Cytochrome P450"/>
    <property type="match status" value="1"/>
</dbReference>
<evidence type="ECO:0000256" key="7">
    <source>
        <dbReference type="ARBA" id="ARBA00023033"/>
    </source>
</evidence>
<keyword evidence="4 9" id="KW-0479">Metal-binding</keyword>
<dbReference type="EMBL" id="MH718987">
    <property type="protein sequence ID" value="QEV83812.1"/>
    <property type="molecule type" value="mRNA"/>
</dbReference>
<protein>
    <submittedName>
        <fullName evidence="12">Cytochrome P450</fullName>
    </submittedName>
</protein>
<keyword evidence="11" id="KW-1133">Transmembrane helix</keyword>
<evidence type="ECO:0000256" key="4">
    <source>
        <dbReference type="ARBA" id="ARBA00022723"/>
    </source>
</evidence>
<evidence type="ECO:0000256" key="8">
    <source>
        <dbReference type="ARBA" id="ARBA00043906"/>
    </source>
</evidence>
<keyword evidence="7 10" id="KW-0503">Monooxygenase</keyword>
<sequence length="542" mass="63347">MSKLSVFRIDGLIDQIRHTGIAKITGCSLLALAILYCGKVWYAQRLFRRLGLKTPKFAYFYGNLPEILKNTQSNTLRKWTAVFGKTYGYYEGHLPVIVTSDLEIINEVFIKQYSCFMARKVYPWQFSDNSPKMDLFLSSNKRWKRMRNIINPTFSPAKLKELIPIMTKCTQRFIDILEQNLDKEIIISDFLNRYTMDTIWNSATGMDINCQSDLNNEYMHKALEVFKDLEELKFGFRMTSYLSEFRPIILHFMTLVTYLIGKISSTNEFVDPLFWLTQHIHQVIELRHKENIRRRDFTQLLMESKIEDNENLKKNEKIVMSKFRLDKQMSLEEIEFNLVGFLLAGFETTSSALNYSFFILANHPEEVAKLQQELDSFFEDEQNMTINFDNINQLEYLDMFVKEVLRMFPISSNTVNRRCMFPTEVGGLRIPAGVSVTVDVLSIHYDDEIWGPVDPEMFYPLRFAADVKRSQSAYLPFGLGPRNCVGMRYALLEMKMALAKVLFNYDVLPTENTPKRLLNFTEGTVRRPKDVVTIKLVKRQSI</sequence>
<comment type="similarity">
    <text evidence="2 10">Belongs to the cytochrome P450 family.</text>
</comment>
<dbReference type="PROSITE" id="PS00086">
    <property type="entry name" value="CYTOCHROME_P450"/>
    <property type="match status" value="1"/>
</dbReference>
<dbReference type="PANTHER" id="PTHR24302:SF15">
    <property type="entry name" value="FATTY-ACID PEROXYGENASE"/>
    <property type="match status" value="1"/>
</dbReference>
<dbReference type="FunFam" id="1.10.630.10:FF:000182">
    <property type="entry name" value="Cytochrome P450 3A4"/>
    <property type="match status" value="1"/>
</dbReference>
<evidence type="ECO:0000256" key="9">
    <source>
        <dbReference type="PIRSR" id="PIRSR602402-1"/>
    </source>
</evidence>
<dbReference type="PANTHER" id="PTHR24302">
    <property type="entry name" value="CYTOCHROME P450 FAMILY 3"/>
    <property type="match status" value="1"/>
</dbReference>
<dbReference type="PRINTS" id="PR00385">
    <property type="entry name" value="P450"/>
</dbReference>
<dbReference type="AlphaFoldDB" id="A0A5J6KCW8"/>
<evidence type="ECO:0000256" key="5">
    <source>
        <dbReference type="ARBA" id="ARBA00023002"/>
    </source>
</evidence>
<keyword evidence="11" id="KW-0812">Transmembrane</keyword>
<dbReference type="InterPro" id="IPR017972">
    <property type="entry name" value="Cyt_P450_CS"/>
</dbReference>
<reference evidence="12" key="1">
    <citation type="submission" date="2018-08" db="EMBL/GenBank/DDBJ databases">
        <authorList>
            <person name="Lee J.-S."/>
        </authorList>
    </citation>
    <scope>NUCLEOTIDE SEQUENCE</scope>
</reference>
<dbReference type="GO" id="GO:0008395">
    <property type="term" value="F:steroid hydroxylase activity"/>
    <property type="evidence" value="ECO:0007669"/>
    <property type="project" value="TreeGrafter"/>
</dbReference>
<comment type="cofactor">
    <cofactor evidence="1 9">
        <name>heme</name>
        <dbReference type="ChEBI" id="CHEBI:30413"/>
    </cofactor>
</comment>
<evidence type="ECO:0000256" key="3">
    <source>
        <dbReference type="ARBA" id="ARBA00022617"/>
    </source>
</evidence>
<dbReference type="PRINTS" id="PR00464">
    <property type="entry name" value="EP450II"/>
</dbReference>
<organism evidence="12">
    <name type="scientific">Brachionus rotundiformis</name>
    <dbReference type="NCBI Taxonomy" id="96890"/>
    <lineage>
        <taxon>Eukaryota</taxon>
        <taxon>Metazoa</taxon>
        <taxon>Spiralia</taxon>
        <taxon>Gnathifera</taxon>
        <taxon>Rotifera</taxon>
        <taxon>Eurotatoria</taxon>
        <taxon>Monogononta</taxon>
        <taxon>Pseudotrocha</taxon>
        <taxon>Ploima</taxon>
        <taxon>Brachionidae</taxon>
        <taxon>Brachionus</taxon>
    </lineage>
</organism>
<dbReference type="InterPro" id="IPR036396">
    <property type="entry name" value="Cyt_P450_sf"/>
</dbReference>
<feature type="transmembrane region" description="Helical" evidence="11">
    <location>
        <begin position="21"/>
        <end position="42"/>
    </location>
</feature>
<proteinExistence type="evidence at transcript level"/>
<evidence type="ECO:0000313" key="12">
    <source>
        <dbReference type="EMBL" id="QEV83812.1"/>
    </source>
</evidence>
<keyword evidence="11" id="KW-0472">Membrane</keyword>
<evidence type="ECO:0000256" key="2">
    <source>
        <dbReference type="ARBA" id="ARBA00010617"/>
    </source>
</evidence>